<gene>
    <name evidence="2 3" type="primary">uppS</name>
    <name evidence="3" type="ORF">GEV37_15290</name>
</gene>
<dbReference type="PROSITE" id="PS01066">
    <property type="entry name" value="UPP_SYNTHASE"/>
    <property type="match status" value="1"/>
</dbReference>
<dbReference type="InterPro" id="IPR018520">
    <property type="entry name" value="UPP_synth-like_CS"/>
</dbReference>
<proteinExistence type="inferred from homology"/>
<reference evidence="3 4" key="1">
    <citation type="journal article" date="2021" name="Sci. Rep.">
        <title>Genome analysis of a halophilic bacterium Halomonas malpeensis YU-PRIM-29(T) reveals its exopolysaccharide and pigment producing capabilities.</title>
        <authorList>
            <person name="Athmika"/>
            <person name="Ghate S.D."/>
            <person name="Arun A.B."/>
            <person name="Rao S.S."/>
            <person name="Kumar S.T.A."/>
            <person name="Kandiyil M.K."/>
            <person name="Saptami K."/>
            <person name="Rekha P.D."/>
        </authorList>
    </citation>
    <scope>NUCLEOTIDE SEQUENCE [LARGE SCALE GENOMIC DNA]</scope>
    <source>
        <strain evidence="4">prim 29</strain>
    </source>
</reference>
<keyword evidence="1 2" id="KW-0808">Transferase</keyword>
<keyword evidence="2" id="KW-0479">Metal-binding</keyword>
<feature type="binding site" evidence="2">
    <location>
        <begin position="77"/>
        <end position="79"/>
    </location>
    <ligand>
        <name>substrate</name>
    </ligand>
</feature>
<comment type="catalytic activity">
    <reaction evidence="2">
        <text>8 isopentenyl diphosphate + (2E,6E)-farnesyl diphosphate = di-trans,octa-cis-undecaprenyl diphosphate + 8 diphosphate</text>
        <dbReference type="Rhea" id="RHEA:27551"/>
        <dbReference type="ChEBI" id="CHEBI:33019"/>
        <dbReference type="ChEBI" id="CHEBI:58405"/>
        <dbReference type="ChEBI" id="CHEBI:128769"/>
        <dbReference type="ChEBI" id="CHEBI:175763"/>
        <dbReference type="EC" id="2.5.1.31"/>
    </reaction>
</comment>
<comment type="cofactor">
    <cofactor evidence="2">
        <name>Mg(2+)</name>
        <dbReference type="ChEBI" id="CHEBI:18420"/>
    </cofactor>
    <text evidence="2">Binds 2 magnesium ions per subunit.</text>
</comment>
<feature type="binding site" evidence="2">
    <location>
        <position position="219"/>
    </location>
    <ligand>
        <name>Mg(2+)</name>
        <dbReference type="ChEBI" id="CHEBI:18420"/>
    </ligand>
</feature>
<dbReference type="GO" id="GO:0008834">
    <property type="term" value="F:ditrans,polycis-undecaprenyl-diphosphate synthase [(2E,6E)-farnesyl-diphosphate specific] activity"/>
    <property type="evidence" value="ECO:0007669"/>
    <property type="project" value="UniProtKB-EC"/>
</dbReference>
<feature type="binding site" evidence="2">
    <location>
        <begin position="206"/>
        <end position="208"/>
    </location>
    <ligand>
        <name>substrate</name>
    </ligand>
</feature>
<sequence>MTSPQFPASTPSDARASLAGEPSPLHVAIIMDGNNRWARARGLSGVRGHRAGVEAVRAVIQRAAERGVKTLSLFAFSSENWKRPAAEVNALMELFLMALKREVKKLNERNIRLSIIGEQQGFSHAIQKHIQRAEALTADNTGMHLVIAANYGGQWDIARASRQLAEEVAAGTLDPVEIDEACLDRAMNVSDVPPVDLCIRTSGEQRLSNFLLWQLAYAELYFSPLYWPDFGAAAFDHALNDFCTRRRRFGMTDEQIEAQGA</sequence>
<dbReference type="EC" id="2.5.1.31" evidence="2"/>
<dbReference type="InterPro" id="IPR036424">
    <property type="entry name" value="UPP_synth-like_sf"/>
</dbReference>
<comment type="function">
    <text evidence="2">Catalyzes the sequential condensation of isopentenyl diphosphate (IPP) with (2E,6E)-farnesyl diphosphate (E,E-FPP) to yield (2Z,6Z,10Z,14Z,18Z,22Z,26Z,30Z,34E,38E)-undecaprenyl diphosphate (di-trans,octa-cis-UPP). UPP is the precursor of glycosyl carrier lipid in the biosynthesis of bacterial cell wall polysaccharide components such as peptidoglycan and lipopolysaccharide.</text>
</comment>
<keyword evidence="2" id="KW-0460">Magnesium</keyword>
<evidence type="ECO:0000313" key="4">
    <source>
        <dbReference type="Proteomes" id="UP001319882"/>
    </source>
</evidence>
<dbReference type="SUPFAM" id="SSF64005">
    <property type="entry name" value="Undecaprenyl diphosphate synthase"/>
    <property type="match status" value="1"/>
</dbReference>
<protein>
    <recommendedName>
        <fullName evidence="2">Ditrans,polycis-undecaprenyl-diphosphate synthase ((2E,6E)-farnesyl-diphosphate specific)</fullName>
        <ecNumber evidence="2">2.5.1.31</ecNumber>
    </recommendedName>
    <alternativeName>
        <fullName evidence="2">Ditrans,polycis-undecaprenylcistransferase</fullName>
    </alternativeName>
    <alternativeName>
        <fullName evidence="2">Undecaprenyl diphosphate synthase</fullName>
        <shortName evidence="2">UDS</shortName>
    </alternativeName>
    <alternativeName>
        <fullName evidence="2">Undecaprenyl pyrophosphate synthase</fullName>
        <shortName evidence="2">UPP synthase</shortName>
    </alternativeName>
</protein>
<feature type="binding site" evidence="2">
    <location>
        <position position="81"/>
    </location>
    <ligand>
        <name>substrate</name>
    </ligand>
</feature>
<keyword evidence="4" id="KW-1185">Reference proteome</keyword>
<keyword evidence="2" id="KW-0961">Cell wall biogenesis/degradation</keyword>
<dbReference type="CDD" id="cd00475">
    <property type="entry name" value="Cis_IPPS"/>
    <property type="match status" value="1"/>
</dbReference>
<keyword evidence="2" id="KW-0573">Peptidoglycan synthesis</keyword>
<evidence type="ECO:0000256" key="2">
    <source>
        <dbReference type="HAMAP-Rule" id="MF_01139"/>
    </source>
</evidence>
<dbReference type="Proteomes" id="UP001319882">
    <property type="component" value="Unassembled WGS sequence"/>
</dbReference>
<feature type="active site" description="Proton acceptor" evidence="2">
    <location>
        <position position="80"/>
    </location>
</feature>
<comment type="caution">
    <text evidence="2">Lacks conserved residue(s) required for the propagation of feature annotation.</text>
</comment>
<dbReference type="PANTHER" id="PTHR10291:SF0">
    <property type="entry name" value="DEHYDRODOLICHYL DIPHOSPHATE SYNTHASE 2"/>
    <property type="match status" value="1"/>
</dbReference>
<organism evidence="3 4">
    <name type="scientific">Vreelandella malpeensis</name>
    <dbReference type="NCBI Taxonomy" id="1172368"/>
    <lineage>
        <taxon>Bacteria</taxon>
        <taxon>Pseudomonadati</taxon>
        <taxon>Pseudomonadota</taxon>
        <taxon>Gammaproteobacteria</taxon>
        <taxon>Oceanospirillales</taxon>
        <taxon>Halomonadaceae</taxon>
        <taxon>Vreelandella</taxon>
    </lineage>
</organism>
<evidence type="ECO:0000313" key="3">
    <source>
        <dbReference type="EMBL" id="MCB8890479.1"/>
    </source>
</evidence>
<dbReference type="EMBL" id="WHVL01000007">
    <property type="protein sequence ID" value="MCB8890479.1"/>
    <property type="molecule type" value="Genomic_DNA"/>
</dbReference>
<feature type="active site" evidence="2">
    <location>
        <position position="32"/>
    </location>
</feature>
<keyword evidence="2" id="KW-0133">Cell shape</keyword>
<dbReference type="RefSeq" id="WP_227391146.1">
    <property type="nucleotide sequence ID" value="NZ_JBHSCJ010000009.1"/>
</dbReference>
<accession>A0ABS8DW51</accession>
<comment type="subunit">
    <text evidence="2">Homodimer.</text>
</comment>
<dbReference type="InterPro" id="IPR001441">
    <property type="entry name" value="UPP_synth-like"/>
</dbReference>
<feature type="binding site" evidence="2">
    <location>
        <position position="83"/>
    </location>
    <ligand>
        <name>substrate</name>
    </ligand>
</feature>
<comment type="caution">
    <text evidence="3">The sequence shown here is derived from an EMBL/GenBank/DDBJ whole genome shotgun (WGS) entry which is preliminary data.</text>
</comment>
<dbReference type="Gene3D" id="3.40.1180.10">
    <property type="entry name" value="Decaprenyl diphosphate synthase-like"/>
    <property type="match status" value="1"/>
</dbReference>
<evidence type="ECO:0000256" key="1">
    <source>
        <dbReference type="ARBA" id="ARBA00022679"/>
    </source>
</evidence>
<feature type="binding site" evidence="2">
    <location>
        <position position="37"/>
    </location>
    <ligand>
        <name>substrate</name>
    </ligand>
</feature>
<dbReference type="PANTHER" id="PTHR10291">
    <property type="entry name" value="DEHYDRODOLICHYL DIPHOSPHATE SYNTHASE FAMILY MEMBER"/>
    <property type="match status" value="1"/>
</dbReference>
<dbReference type="NCBIfam" id="TIGR00055">
    <property type="entry name" value="uppS"/>
    <property type="match status" value="1"/>
</dbReference>
<feature type="binding site" evidence="2">
    <location>
        <position position="32"/>
    </location>
    <ligand>
        <name>Mg(2+)</name>
        <dbReference type="ChEBI" id="CHEBI:18420"/>
    </ligand>
</feature>
<feature type="binding site" evidence="2">
    <location>
        <position position="200"/>
    </location>
    <ligand>
        <name>substrate</name>
    </ligand>
</feature>
<dbReference type="Pfam" id="PF01255">
    <property type="entry name" value="Prenyltransf"/>
    <property type="match status" value="1"/>
</dbReference>
<feature type="binding site" evidence="2">
    <location>
        <position position="49"/>
    </location>
    <ligand>
        <name>substrate</name>
    </ligand>
</feature>
<dbReference type="HAMAP" id="MF_01139">
    <property type="entry name" value="ISPT"/>
    <property type="match status" value="1"/>
</dbReference>
<name>A0ABS8DW51_9GAMM</name>
<feature type="binding site" evidence="2">
    <location>
        <begin position="33"/>
        <end position="36"/>
    </location>
    <ligand>
        <name>substrate</name>
    </ligand>
</feature>
<comment type="similarity">
    <text evidence="2">Belongs to the UPP synthase family.</text>
</comment>